<sequence length="183" mass="20711">MLFLAYSCVAGNYLDIVTQSCRPCLPGQYSLGGGARFEEFYTLPPGFSVENFDANSLQNEGAVSSHAMSCPPETGWIVRDSELLYIPSPCVSRLSFSAQLVRPGYVDFSYRMPKNNRALSLQVEVRNQQCQSYRDVVQSLLTKYVSSEKSHRGEASGNWQKRTVYLRTGEAKKCFLKSFYYFK</sequence>
<dbReference type="STRING" id="29172.A0A0D8XA61"/>
<evidence type="ECO:0000313" key="2">
    <source>
        <dbReference type="EMBL" id="KJH40652.1"/>
    </source>
</evidence>
<protein>
    <recommendedName>
        <fullName evidence="1">Elapor1-like galactose binding domain-containing protein</fullName>
    </recommendedName>
</protein>
<keyword evidence="3" id="KW-1185">Reference proteome</keyword>
<name>A0A0D8XA61_DICVI</name>
<accession>A0A0D8XA61</accession>
<dbReference type="AlphaFoldDB" id="A0A0D8XA61"/>
<dbReference type="PANTHER" id="PTHR22727:SF15">
    <property type="entry name" value="MRH DOMAIN-CONTAINING PROTEIN"/>
    <property type="match status" value="1"/>
</dbReference>
<gene>
    <name evidence="2" type="ORF">DICVIV_13387</name>
</gene>
<dbReference type="OrthoDB" id="439917at2759"/>
<reference evidence="2 3" key="1">
    <citation type="submission" date="2013-11" db="EMBL/GenBank/DDBJ databases">
        <title>Draft genome of the bovine lungworm Dictyocaulus viviparus.</title>
        <authorList>
            <person name="Mitreva M."/>
        </authorList>
    </citation>
    <scope>NUCLEOTIDE SEQUENCE [LARGE SCALE GENOMIC DNA]</scope>
    <source>
        <strain evidence="2 3">HannoverDv2000</strain>
    </source>
</reference>
<feature type="domain" description="Elapor1-like galactose binding" evidence="1">
    <location>
        <begin position="34"/>
        <end position="170"/>
    </location>
</feature>
<evidence type="ECO:0000259" key="1">
    <source>
        <dbReference type="Pfam" id="PF23032"/>
    </source>
</evidence>
<dbReference type="InterPro" id="IPR039181">
    <property type="entry name" value="Elapor1/2"/>
</dbReference>
<organism evidence="2 3">
    <name type="scientific">Dictyocaulus viviparus</name>
    <name type="common">Bovine lungworm</name>
    <dbReference type="NCBI Taxonomy" id="29172"/>
    <lineage>
        <taxon>Eukaryota</taxon>
        <taxon>Metazoa</taxon>
        <taxon>Ecdysozoa</taxon>
        <taxon>Nematoda</taxon>
        <taxon>Chromadorea</taxon>
        <taxon>Rhabditida</taxon>
        <taxon>Rhabditina</taxon>
        <taxon>Rhabditomorpha</taxon>
        <taxon>Strongyloidea</taxon>
        <taxon>Metastrongylidae</taxon>
        <taxon>Dictyocaulus</taxon>
    </lineage>
</organism>
<dbReference type="InterPro" id="IPR056609">
    <property type="entry name" value="Elapor1-like_3rd"/>
</dbReference>
<dbReference type="PANTHER" id="PTHR22727">
    <property type="entry name" value="PROTEIN CBG13728"/>
    <property type="match status" value="1"/>
</dbReference>
<dbReference type="EMBL" id="KN717065">
    <property type="protein sequence ID" value="KJH40652.1"/>
    <property type="molecule type" value="Genomic_DNA"/>
</dbReference>
<dbReference type="Proteomes" id="UP000053766">
    <property type="component" value="Unassembled WGS sequence"/>
</dbReference>
<proteinExistence type="predicted"/>
<evidence type="ECO:0000313" key="3">
    <source>
        <dbReference type="Proteomes" id="UP000053766"/>
    </source>
</evidence>
<reference evidence="3" key="2">
    <citation type="journal article" date="2016" name="Sci. Rep.">
        <title>Dictyocaulus viviparus genome, variome and transcriptome elucidate lungworm biology and support future intervention.</title>
        <authorList>
            <person name="McNulty S.N."/>
            <person name="Strube C."/>
            <person name="Rosa B.A."/>
            <person name="Martin J.C."/>
            <person name="Tyagi R."/>
            <person name="Choi Y.J."/>
            <person name="Wang Q."/>
            <person name="Hallsworth Pepin K."/>
            <person name="Zhang X."/>
            <person name="Ozersky P."/>
            <person name="Wilson R.K."/>
            <person name="Sternberg P.W."/>
            <person name="Gasser R.B."/>
            <person name="Mitreva M."/>
        </authorList>
    </citation>
    <scope>NUCLEOTIDE SEQUENCE [LARGE SCALE GENOMIC DNA]</scope>
    <source>
        <strain evidence="3">HannoverDv2000</strain>
    </source>
</reference>
<dbReference type="GO" id="GO:0016020">
    <property type="term" value="C:membrane"/>
    <property type="evidence" value="ECO:0007669"/>
    <property type="project" value="TreeGrafter"/>
</dbReference>
<dbReference type="Pfam" id="PF23032">
    <property type="entry name" value="GBD_ELAPOR1-like_3rd"/>
    <property type="match status" value="1"/>
</dbReference>